<keyword evidence="4" id="KW-0479">Metal-binding</keyword>
<evidence type="ECO:0000256" key="5">
    <source>
        <dbReference type="ARBA" id="ARBA00022842"/>
    </source>
</evidence>
<dbReference type="SUPFAM" id="SSF53335">
    <property type="entry name" value="S-adenosyl-L-methionine-dependent methyltransferases"/>
    <property type="match status" value="1"/>
</dbReference>
<organism evidence="6 7">
    <name type="scientific">Escallonia herrerae</name>
    <dbReference type="NCBI Taxonomy" id="1293975"/>
    <lineage>
        <taxon>Eukaryota</taxon>
        <taxon>Viridiplantae</taxon>
        <taxon>Streptophyta</taxon>
        <taxon>Embryophyta</taxon>
        <taxon>Tracheophyta</taxon>
        <taxon>Spermatophyta</taxon>
        <taxon>Magnoliopsida</taxon>
        <taxon>eudicotyledons</taxon>
        <taxon>Gunneridae</taxon>
        <taxon>Pentapetalae</taxon>
        <taxon>asterids</taxon>
        <taxon>campanulids</taxon>
        <taxon>Escalloniales</taxon>
        <taxon>Escalloniaceae</taxon>
        <taxon>Escallonia</taxon>
    </lineage>
</organism>
<comment type="caution">
    <text evidence="6">The sequence shown here is derived from an EMBL/GenBank/DDBJ whole genome shotgun (WGS) entry which is preliminary data.</text>
</comment>
<feature type="non-terminal residue" evidence="6">
    <location>
        <position position="1"/>
    </location>
</feature>
<proteinExistence type="inferred from homology"/>
<dbReference type="GO" id="GO:0046872">
    <property type="term" value="F:metal ion binding"/>
    <property type="evidence" value="ECO:0007669"/>
    <property type="project" value="UniProtKB-KW"/>
</dbReference>
<accession>A0AA88V396</accession>
<dbReference type="Gene3D" id="1.10.1200.270">
    <property type="entry name" value="Methyltransferase, alpha-helical capping domain"/>
    <property type="match status" value="1"/>
</dbReference>
<evidence type="ECO:0000256" key="4">
    <source>
        <dbReference type="ARBA" id="ARBA00022723"/>
    </source>
</evidence>
<comment type="similarity">
    <text evidence="1">Belongs to the methyltransferase superfamily. Type-7 methyltransferase family.</text>
</comment>
<evidence type="ECO:0000256" key="2">
    <source>
        <dbReference type="ARBA" id="ARBA00022603"/>
    </source>
</evidence>
<keyword evidence="5" id="KW-0460">Magnesium</keyword>
<evidence type="ECO:0000256" key="3">
    <source>
        <dbReference type="ARBA" id="ARBA00022679"/>
    </source>
</evidence>
<dbReference type="InterPro" id="IPR005299">
    <property type="entry name" value="MeTrfase_7"/>
</dbReference>
<keyword evidence="3" id="KW-0808">Transferase</keyword>
<gene>
    <name evidence="6" type="ORF">RJ639_023337</name>
</gene>
<dbReference type="InterPro" id="IPR029063">
    <property type="entry name" value="SAM-dependent_MTases_sf"/>
</dbReference>
<dbReference type="EMBL" id="JAVXUP010003135">
    <property type="protein sequence ID" value="KAK2999930.1"/>
    <property type="molecule type" value="Genomic_DNA"/>
</dbReference>
<protein>
    <submittedName>
        <fullName evidence="6">Uncharacterized protein</fullName>
    </submittedName>
</protein>
<evidence type="ECO:0000313" key="6">
    <source>
        <dbReference type="EMBL" id="KAK2999930.1"/>
    </source>
</evidence>
<dbReference type="AlphaFoldDB" id="A0AA88V396"/>
<dbReference type="GO" id="GO:0032259">
    <property type="term" value="P:methylation"/>
    <property type="evidence" value="ECO:0007669"/>
    <property type="project" value="UniProtKB-KW"/>
</dbReference>
<keyword evidence="7" id="KW-1185">Reference proteome</keyword>
<evidence type="ECO:0000313" key="7">
    <source>
        <dbReference type="Proteomes" id="UP001188597"/>
    </source>
</evidence>
<dbReference type="InterPro" id="IPR042086">
    <property type="entry name" value="MeTrfase_capping"/>
</dbReference>
<dbReference type="Gene3D" id="3.40.50.150">
    <property type="entry name" value="Vaccinia Virus protein VP39"/>
    <property type="match status" value="1"/>
</dbReference>
<dbReference type="GO" id="GO:0008168">
    <property type="term" value="F:methyltransferase activity"/>
    <property type="evidence" value="ECO:0007669"/>
    <property type="project" value="UniProtKB-KW"/>
</dbReference>
<reference evidence="6" key="1">
    <citation type="submission" date="2022-12" db="EMBL/GenBank/DDBJ databases">
        <title>Draft genome assemblies for two species of Escallonia (Escalloniales).</title>
        <authorList>
            <person name="Chanderbali A."/>
            <person name="Dervinis C."/>
            <person name="Anghel I."/>
            <person name="Soltis D."/>
            <person name="Soltis P."/>
            <person name="Zapata F."/>
        </authorList>
    </citation>
    <scope>NUCLEOTIDE SEQUENCE</scope>
    <source>
        <strain evidence="6">UCBG64.0493</strain>
        <tissue evidence="6">Leaf</tissue>
    </source>
</reference>
<dbReference type="PANTHER" id="PTHR31009">
    <property type="entry name" value="S-ADENOSYL-L-METHIONINE:CARBOXYL METHYLTRANSFERASE FAMILY PROTEIN"/>
    <property type="match status" value="1"/>
</dbReference>
<evidence type="ECO:0000256" key="1">
    <source>
        <dbReference type="ARBA" id="ARBA00007967"/>
    </source>
</evidence>
<dbReference type="Pfam" id="PF03492">
    <property type="entry name" value="Methyltransf_7"/>
    <property type="match status" value="1"/>
</dbReference>
<sequence>NKEAMAVEEVLHMKAGDGESSYANNSVVQKTAILKTQPVLVGAIRDMYDNFFQECIHIADLGCSSGPNTLLVISNIIGILQGLCKKDNRKTPEIQVSLNDLPQNDFNSIFKLFPGFYDMQRKDRGEEFRTWFVSGVPGSFYGRLFPSKSLDFVYSSYSLHWLSQVPEGLENNKGNISISKTSPPDVFEAYLKQFQKDFTLFLQSRAKEVKTDGHLVLVFLGRSIADPTSKDSCCIWYPLLKSLFDMMAEGLVKERDIDSFNMPIYMPYRDEVIAMIQKDGSFGLTTLEAFEVDWDASESENDNNSVFDKERSGKTVAKSMRAVWESILASHFGGSIMDDLFARYAMHVGEHLALEKTKYFNLVISLKRNNSSA</sequence>
<name>A0AA88V396_9ASTE</name>
<dbReference type="Proteomes" id="UP001188597">
    <property type="component" value="Unassembled WGS sequence"/>
</dbReference>
<keyword evidence="2" id="KW-0489">Methyltransferase</keyword>